<feature type="region of interest" description="Disordered" evidence="1">
    <location>
        <begin position="147"/>
        <end position="176"/>
    </location>
</feature>
<name>A0ABQ3CN23_9ACTN</name>
<sequence>MDRRCHRGGRFRVGGGLGDGRLRRLAQSPGLVGGELAPLQRPVEQIDDRTECGVRVAQRSDLGEQCVLLRCRDGRPGGGTVMLPGRVGGDRDRAGDPDQDGRAEDGGRETPGRQITHGVPFGEQWDLTPPSIHRSPTATAHLRAVTRLGATKPAVHPATDERDGRPAEGLRPDVSR</sequence>
<reference evidence="3" key="1">
    <citation type="journal article" date="2019" name="Int. J. Syst. Evol. Microbiol.">
        <title>The Global Catalogue of Microorganisms (GCM) 10K type strain sequencing project: providing services to taxonomists for standard genome sequencing and annotation.</title>
        <authorList>
            <consortium name="The Broad Institute Genomics Platform"/>
            <consortium name="The Broad Institute Genome Sequencing Center for Infectious Disease"/>
            <person name="Wu L."/>
            <person name="Ma J."/>
        </authorList>
    </citation>
    <scope>NUCLEOTIDE SEQUENCE [LARGE SCALE GENOMIC DNA]</scope>
    <source>
        <strain evidence="3">JCM 4733</strain>
    </source>
</reference>
<gene>
    <name evidence="2" type="ORF">GCM10010345_26630</name>
</gene>
<evidence type="ECO:0000256" key="1">
    <source>
        <dbReference type="SAM" id="MobiDB-lite"/>
    </source>
</evidence>
<organism evidence="2 3">
    <name type="scientific">Streptomyces canarius</name>
    <dbReference type="NCBI Taxonomy" id="285453"/>
    <lineage>
        <taxon>Bacteria</taxon>
        <taxon>Bacillati</taxon>
        <taxon>Actinomycetota</taxon>
        <taxon>Actinomycetes</taxon>
        <taxon>Kitasatosporales</taxon>
        <taxon>Streptomycetaceae</taxon>
        <taxon>Streptomyces</taxon>
    </lineage>
</organism>
<dbReference type="Proteomes" id="UP000653644">
    <property type="component" value="Unassembled WGS sequence"/>
</dbReference>
<evidence type="ECO:0000313" key="2">
    <source>
        <dbReference type="EMBL" id="GHA20340.1"/>
    </source>
</evidence>
<feature type="region of interest" description="Disordered" evidence="1">
    <location>
        <begin position="74"/>
        <end position="117"/>
    </location>
</feature>
<dbReference type="EMBL" id="BMVN01000007">
    <property type="protein sequence ID" value="GHA20340.1"/>
    <property type="molecule type" value="Genomic_DNA"/>
</dbReference>
<proteinExistence type="predicted"/>
<feature type="compositionally biased region" description="Basic and acidic residues" evidence="1">
    <location>
        <begin position="158"/>
        <end position="176"/>
    </location>
</feature>
<feature type="compositionally biased region" description="Basic and acidic residues" evidence="1">
    <location>
        <begin position="88"/>
        <end position="111"/>
    </location>
</feature>
<accession>A0ABQ3CN23</accession>
<comment type="caution">
    <text evidence="2">The sequence shown here is derived from an EMBL/GenBank/DDBJ whole genome shotgun (WGS) entry which is preliminary data.</text>
</comment>
<keyword evidence="3" id="KW-1185">Reference proteome</keyword>
<protein>
    <submittedName>
        <fullName evidence="2">Uncharacterized protein</fullName>
    </submittedName>
</protein>
<evidence type="ECO:0000313" key="3">
    <source>
        <dbReference type="Proteomes" id="UP000653644"/>
    </source>
</evidence>